<gene>
    <name evidence="1" type="ORF">Vbra_11144</name>
</gene>
<protein>
    <submittedName>
        <fullName evidence="1">Uncharacterized protein</fullName>
    </submittedName>
</protein>
<proteinExistence type="predicted"/>
<dbReference type="InParanoid" id="A0A0G4EC48"/>
<name>A0A0G4EC48_VITBC</name>
<dbReference type="VEuPathDB" id="CryptoDB:Vbra_11144"/>
<sequence length="1049" mass="115477">MPKPWRRPAASQPPHARALLPLPAHQTADGVVIDRSDSSRHAADEAEVHQVLERLESNDSAAEMHRGLLGEYHIFRSTPQSPIVGVPVGEVLVAKATSRAGFAYRVLGRHGVGVPLLPKRRRKQWLNLWKTCLAVELLPLDELTRRIGRLRGDSPLTEEEDLYTHIEAWFYKGMHLLVNHPHRDAFIQTLQSQLKNFSKWHEGRLKRRLQRLATMATADDRSPPATWQLRHHLHNEQLKSRTILALKRVDDSDEAASLVSRLTKACMAPPDVTVLPWHKDKTRATTANKPQTIGPSLVLTSGEALRVMRECYRVGAMEQVIMVWRLAQWQGVAFNDDHAFRLAIAAAAKLDKGAFALDLYRDGKSAPYPVDIEASLLVSGALLRSASASRTATSLPEDALEVLREAAEGVLEGDDETAPLNENALLMCLYALYAYRLLYRWQDAEGLMQRLKRSVEKRPPSLLSRAPTSLSDDTDVRIHLSRSPLSLVAACWGTFLDLLEDMSAHPLPPSTTDGAGNSSLVVQPSAFDRSQAPVDPAGMALRWLDDARGALGGSGVTPAMVAAVVGACERSGEASKLQLAANLLDPAGEFAEALKGCPDDLIDEWRARLQRKMVDGQHWGPSQLTDFSYHIKKHAATMEAARSSPIRALRHTVRPATVGRLLHSLLDSPAQLNRLTTSEWLMVLEKARSSKQNAMCIELFQQLKSHVAEKEGFFLVYGAHVGEVIRAYDAVGLATAAEELARRAVREATGERGEGGERLLMAAMDVALSPEESWQLLQQSPSPAKWRPHLYVQLLRRMAMGGDMLPETSDDRTQRASLVRQVLAETVGRIDADAHISDAERPPLLRMAYSAAAIGLCLVDESQLALDVAKTARQRGVPLTRRGYAILTASLPEARSTEVTTQQLWRDSMTLQGGVFTVSVSAHVDERQREMAIDLREVAVPFARETAKWVVRRISAGWQPGNDADDGAGEGEGGSLSVVRGHIDRVRERGGGVVVHFVCGLVRKSVRSRSESVLGREVRDALEELGEGDICMPTVDGQQDGVLSVRLDT</sequence>
<keyword evidence="2" id="KW-1185">Reference proteome</keyword>
<evidence type="ECO:0000313" key="1">
    <source>
        <dbReference type="EMBL" id="CEL92907.1"/>
    </source>
</evidence>
<accession>A0A0G4EC48</accession>
<dbReference type="Proteomes" id="UP000041254">
    <property type="component" value="Unassembled WGS sequence"/>
</dbReference>
<dbReference type="EMBL" id="CDMY01000117">
    <property type="protein sequence ID" value="CEL92907.1"/>
    <property type="molecule type" value="Genomic_DNA"/>
</dbReference>
<evidence type="ECO:0000313" key="2">
    <source>
        <dbReference type="Proteomes" id="UP000041254"/>
    </source>
</evidence>
<dbReference type="AlphaFoldDB" id="A0A0G4EC48"/>
<reference evidence="1 2" key="1">
    <citation type="submission" date="2014-11" db="EMBL/GenBank/DDBJ databases">
        <authorList>
            <person name="Zhu J."/>
            <person name="Qi W."/>
            <person name="Song R."/>
        </authorList>
    </citation>
    <scope>NUCLEOTIDE SEQUENCE [LARGE SCALE GENOMIC DNA]</scope>
</reference>
<organism evidence="1 2">
    <name type="scientific">Vitrella brassicaformis (strain CCMP3155)</name>
    <dbReference type="NCBI Taxonomy" id="1169540"/>
    <lineage>
        <taxon>Eukaryota</taxon>
        <taxon>Sar</taxon>
        <taxon>Alveolata</taxon>
        <taxon>Colpodellida</taxon>
        <taxon>Vitrellaceae</taxon>
        <taxon>Vitrella</taxon>
    </lineage>
</organism>